<feature type="domain" description="Man1/Src1-like C-terminal" evidence="9">
    <location>
        <begin position="317"/>
        <end position="643"/>
    </location>
</feature>
<dbReference type="GO" id="GO:0005637">
    <property type="term" value="C:nuclear inner membrane"/>
    <property type="evidence" value="ECO:0007669"/>
    <property type="project" value="UniProtKB-SubCell"/>
</dbReference>
<keyword evidence="3 8" id="KW-0812">Transmembrane</keyword>
<comment type="subcellular location">
    <subcellularLocation>
        <location evidence="1">Nucleus inner membrane</location>
    </subcellularLocation>
</comment>
<accession>A0A9W4UIE2</accession>
<dbReference type="PANTHER" id="PTHR47808">
    <property type="entry name" value="INNER NUCLEAR MEMBRANE PROTEIN HEH2-RELATED"/>
    <property type="match status" value="1"/>
</dbReference>
<feature type="transmembrane region" description="Helical" evidence="8">
    <location>
        <begin position="308"/>
        <end position="328"/>
    </location>
</feature>
<evidence type="ECO:0000256" key="2">
    <source>
        <dbReference type="ARBA" id="ARBA00022553"/>
    </source>
</evidence>
<dbReference type="InterPro" id="IPR025856">
    <property type="entry name" value="HeH/LEM_domain"/>
</dbReference>
<keyword evidence="2" id="KW-0597">Phosphoprotein</keyword>
<feature type="compositionally biased region" description="Basic and acidic residues" evidence="7">
    <location>
        <begin position="671"/>
        <end position="689"/>
    </location>
</feature>
<evidence type="ECO:0000256" key="8">
    <source>
        <dbReference type="SAM" id="Phobius"/>
    </source>
</evidence>
<evidence type="ECO:0000313" key="12">
    <source>
        <dbReference type="Proteomes" id="UP001152607"/>
    </source>
</evidence>
<dbReference type="Gene3D" id="1.10.10.1180">
    <property type="entry name" value="MAN1, winged-helix domain"/>
    <property type="match status" value="1"/>
</dbReference>
<reference evidence="11" key="1">
    <citation type="submission" date="2023-01" db="EMBL/GenBank/DDBJ databases">
        <authorList>
            <person name="Van Ghelder C."/>
            <person name="Rancurel C."/>
        </authorList>
    </citation>
    <scope>NUCLEOTIDE SEQUENCE</scope>
    <source>
        <strain evidence="11">CNCM I-4278</strain>
    </source>
</reference>
<evidence type="ECO:0008006" key="13">
    <source>
        <dbReference type="Google" id="ProtNLM"/>
    </source>
</evidence>
<feature type="region of interest" description="Disordered" evidence="7">
    <location>
        <begin position="60"/>
        <end position="278"/>
    </location>
</feature>
<dbReference type="GO" id="GO:0071763">
    <property type="term" value="P:nuclear membrane organization"/>
    <property type="evidence" value="ECO:0007669"/>
    <property type="project" value="TreeGrafter"/>
</dbReference>
<dbReference type="InterPro" id="IPR041885">
    <property type="entry name" value="MAN1_winged_helix_dom"/>
</dbReference>
<dbReference type="GO" id="GO:0034399">
    <property type="term" value="C:nuclear periphery"/>
    <property type="evidence" value="ECO:0007669"/>
    <property type="project" value="TreeGrafter"/>
</dbReference>
<sequence>MADARGEYWYFDPNVDPSKILVPELRSILLKHGVRYPASAKKPALVSLFVEQVLPQASKLQRDYARTKRSTRGIEDVPSSTASTTDSQEMATEDETLIAPETVKRTTRRTARATTEEAAERATPARRAKTPSRTVPTKHAREVEIDDGQQPAFRRSRKSSVPPTKEPTPDPEAWHRNDVASPFTQDNPFQSGSSPSVPESRDRRRKTLGFEHKERRKSEVSRRRTLQPKSEQAERGIVVPTRKTFEVPYRRSETEDDADAVQPYDSGDTGEEFSPEEQLEIEREQKKNGETALLPPQRRKRRTKAAGTAKAFVSTLFFSAAVLFGGLWRQEKFEVGFCGVGKDFSTSLAGIEIPEVLAENLLACEPCPPHAECYKDLKVKCEGGFVEKDHPLSLGGLIPLPPTCEPDTQMTRKVNQVADRTVKTLRERKAQYECQTPDAKGKIPKSPDISVEELKEEIVALKKHDMSDEAFDELFAKAIGETTQRAEIVAEGETGPAQRLSSTSLAELPLGCSIKRSLRETLERHIFTVAMIILAITSASYGKYSFTTNRAMEARAKQLASDVFDHLANQAAMARQDPGSYQDRGLSMNQLRDDVLRTEFSAARRIKLWGRVQKKVENNANVRAAVREGQSGDITRMWEWTGPVRMIEGGYSSGKRDGGRHSLGGLQESPLEAKETKERKQLDEGRPIY</sequence>
<evidence type="ECO:0000256" key="5">
    <source>
        <dbReference type="ARBA" id="ARBA00023136"/>
    </source>
</evidence>
<evidence type="ECO:0000256" key="6">
    <source>
        <dbReference type="ARBA" id="ARBA00023242"/>
    </source>
</evidence>
<proteinExistence type="predicted"/>
<dbReference type="OrthoDB" id="2503928at2759"/>
<feature type="compositionally biased region" description="Acidic residues" evidence="7">
    <location>
        <begin position="268"/>
        <end position="278"/>
    </location>
</feature>
<dbReference type="InterPro" id="IPR044780">
    <property type="entry name" value="Heh2/Src1"/>
</dbReference>
<protein>
    <recommendedName>
        <fullName evidence="13">Sister chromatid separation protein</fullName>
    </recommendedName>
</protein>
<evidence type="ECO:0000259" key="10">
    <source>
        <dbReference type="Pfam" id="PF12949"/>
    </source>
</evidence>
<feature type="compositionally biased region" description="Polar residues" evidence="7">
    <location>
        <begin position="78"/>
        <end position="90"/>
    </location>
</feature>
<keyword evidence="12" id="KW-1185">Reference proteome</keyword>
<keyword evidence="4 8" id="KW-1133">Transmembrane helix</keyword>
<feature type="compositionally biased region" description="Polar residues" evidence="7">
    <location>
        <begin position="182"/>
        <end position="197"/>
    </location>
</feature>
<evidence type="ECO:0000256" key="4">
    <source>
        <dbReference type="ARBA" id="ARBA00022989"/>
    </source>
</evidence>
<organism evidence="11 12">
    <name type="scientific">Periconia digitata</name>
    <dbReference type="NCBI Taxonomy" id="1303443"/>
    <lineage>
        <taxon>Eukaryota</taxon>
        <taxon>Fungi</taxon>
        <taxon>Dikarya</taxon>
        <taxon>Ascomycota</taxon>
        <taxon>Pezizomycotina</taxon>
        <taxon>Dothideomycetes</taxon>
        <taxon>Pleosporomycetidae</taxon>
        <taxon>Pleosporales</taxon>
        <taxon>Massarineae</taxon>
        <taxon>Periconiaceae</taxon>
        <taxon>Periconia</taxon>
    </lineage>
</organism>
<evidence type="ECO:0000256" key="3">
    <source>
        <dbReference type="ARBA" id="ARBA00022692"/>
    </source>
</evidence>
<evidence type="ECO:0000313" key="11">
    <source>
        <dbReference type="EMBL" id="CAI6335441.1"/>
    </source>
</evidence>
<dbReference type="CDD" id="cd12935">
    <property type="entry name" value="LEM_like"/>
    <property type="match status" value="1"/>
</dbReference>
<dbReference type="Proteomes" id="UP001152607">
    <property type="component" value="Unassembled WGS sequence"/>
</dbReference>
<gene>
    <name evidence="11" type="ORF">PDIGIT_LOCUS8523</name>
</gene>
<feature type="domain" description="HeH/LEM" evidence="10">
    <location>
        <begin position="17"/>
        <end position="49"/>
    </location>
</feature>
<dbReference type="GO" id="GO:0003682">
    <property type="term" value="F:chromatin binding"/>
    <property type="evidence" value="ECO:0007669"/>
    <property type="project" value="InterPro"/>
</dbReference>
<dbReference type="PANTHER" id="PTHR47808:SF2">
    <property type="entry name" value="LEM DOMAIN-CONTAINING PROTEIN 2"/>
    <property type="match status" value="1"/>
</dbReference>
<feature type="compositionally biased region" description="Basic and acidic residues" evidence="7">
    <location>
        <begin position="208"/>
        <end position="222"/>
    </location>
</feature>
<evidence type="ECO:0000256" key="1">
    <source>
        <dbReference type="ARBA" id="ARBA00004540"/>
    </source>
</evidence>
<keyword evidence="6" id="KW-0539">Nucleus</keyword>
<evidence type="ECO:0000259" key="9">
    <source>
        <dbReference type="Pfam" id="PF09402"/>
    </source>
</evidence>
<dbReference type="GO" id="GO:0005783">
    <property type="term" value="C:endoplasmic reticulum"/>
    <property type="evidence" value="ECO:0007669"/>
    <property type="project" value="TreeGrafter"/>
</dbReference>
<feature type="compositionally biased region" description="Basic and acidic residues" evidence="7">
    <location>
        <begin position="243"/>
        <end position="253"/>
    </location>
</feature>
<dbReference type="Pfam" id="PF12949">
    <property type="entry name" value="HeH"/>
    <property type="match status" value="1"/>
</dbReference>
<dbReference type="Pfam" id="PF09402">
    <property type="entry name" value="MSC"/>
    <property type="match status" value="1"/>
</dbReference>
<feature type="region of interest" description="Disordered" evidence="7">
    <location>
        <begin position="649"/>
        <end position="689"/>
    </location>
</feature>
<comment type="caution">
    <text evidence="11">The sequence shown here is derived from an EMBL/GenBank/DDBJ whole genome shotgun (WGS) entry which is preliminary data.</text>
</comment>
<name>A0A9W4UIE2_9PLEO</name>
<evidence type="ECO:0000256" key="7">
    <source>
        <dbReference type="SAM" id="MobiDB-lite"/>
    </source>
</evidence>
<dbReference type="InterPro" id="IPR018996">
    <property type="entry name" value="Man1/Src1-like_C"/>
</dbReference>
<dbReference type="EMBL" id="CAOQHR010000005">
    <property type="protein sequence ID" value="CAI6335441.1"/>
    <property type="molecule type" value="Genomic_DNA"/>
</dbReference>
<dbReference type="AlphaFoldDB" id="A0A9W4UIE2"/>
<keyword evidence="5 8" id="KW-0472">Membrane</keyword>